<organism evidence="1 2">
    <name type="scientific">Persea americana</name>
    <name type="common">Avocado</name>
    <dbReference type="NCBI Taxonomy" id="3435"/>
    <lineage>
        <taxon>Eukaryota</taxon>
        <taxon>Viridiplantae</taxon>
        <taxon>Streptophyta</taxon>
        <taxon>Embryophyta</taxon>
        <taxon>Tracheophyta</taxon>
        <taxon>Spermatophyta</taxon>
        <taxon>Magnoliopsida</taxon>
        <taxon>Magnoliidae</taxon>
        <taxon>Laurales</taxon>
        <taxon>Lauraceae</taxon>
        <taxon>Persea</taxon>
    </lineage>
</organism>
<keyword evidence="2" id="KW-1185">Reference proteome</keyword>
<name>A0ACC2LBD9_PERAE</name>
<comment type="caution">
    <text evidence="1">The sequence shown here is derived from an EMBL/GenBank/DDBJ whole genome shotgun (WGS) entry which is preliminary data.</text>
</comment>
<protein>
    <submittedName>
        <fullName evidence="1">Uncharacterized protein</fullName>
    </submittedName>
</protein>
<evidence type="ECO:0000313" key="1">
    <source>
        <dbReference type="EMBL" id="KAJ8630516.1"/>
    </source>
</evidence>
<dbReference type="EMBL" id="CM056815">
    <property type="protein sequence ID" value="KAJ8630516.1"/>
    <property type="molecule type" value="Genomic_DNA"/>
</dbReference>
<sequence length="393" mass="43772">MDLDSHGGDSYGDIPPDFQSPLSPAPYTNHVETNLATLAGAAGEEAANMMGEDVNLASSDIPTMPSDVNPVPSPIAVGSRRGHKKKSEKEREEFWSRRPNWLPEGWEMDVRIRKDGATAGIRNRYYHEPRSGRRFRSRKEVERFIQTGEVPRYKPKPKIEKSNVENISSQNSEPTPSGNIAWPPTLEPYSKHLPSFMGGGKSNQQSEVGGTIIEQDGTESTIGIQQPVPSNVDGLETMFNVERENAIGRAHQSEINTQEKGVPKSKSRKKSDLKKETRGMKPALQEQKGGPQKSIVIFLNALEERYVKRLSLLTRRQALQVVLGNNKVYNYRPYHGPKRSYEMLSSSIPCLITITIDGKCSEPLTVVVKVNCEETVYGLNLLNRVVAFLSLTS</sequence>
<evidence type="ECO:0000313" key="2">
    <source>
        <dbReference type="Proteomes" id="UP001234297"/>
    </source>
</evidence>
<dbReference type="Proteomes" id="UP001234297">
    <property type="component" value="Chromosome 7"/>
</dbReference>
<accession>A0ACC2LBD9</accession>
<gene>
    <name evidence="1" type="ORF">MRB53_023839</name>
</gene>
<proteinExistence type="predicted"/>
<reference evidence="1 2" key="1">
    <citation type="journal article" date="2022" name="Hortic Res">
        <title>A haplotype resolved chromosomal level avocado genome allows analysis of novel avocado genes.</title>
        <authorList>
            <person name="Nath O."/>
            <person name="Fletcher S.J."/>
            <person name="Hayward A."/>
            <person name="Shaw L.M."/>
            <person name="Masouleh A.K."/>
            <person name="Furtado A."/>
            <person name="Henry R.J."/>
            <person name="Mitter N."/>
        </authorList>
    </citation>
    <scope>NUCLEOTIDE SEQUENCE [LARGE SCALE GENOMIC DNA]</scope>
    <source>
        <strain evidence="2">cv. Hass</strain>
    </source>
</reference>